<dbReference type="Pfam" id="PF13487">
    <property type="entry name" value="HD_5"/>
    <property type="match status" value="1"/>
</dbReference>
<dbReference type="Proteomes" id="UP000509658">
    <property type="component" value="Chromosome"/>
</dbReference>
<dbReference type="InterPro" id="IPR052020">
    <property type="entry name" value="Cyclic_di-GMP/3'3'-cGAMP_PDE"/>
</dbReference>
<keyword evidence="3" id="KW-1185">Reference proteome</keyword>
<dbReference type="PANTHER" id="PTHR45228:SF5">
    <property type="entry name" value="CYCLIC DI-GMP PHOSPHODIESTERASE VC_1348-RELATED"/>
    <property type="match status" value="1"/>
</dbReference>
<sequence>MLEGSESRLLQLAEEVALTHHECFDGNGYPDGLMGKSIPESGRIVAIADVFDALLSHRPYKEAWPIDQVVSTMRESAGKQFDPDLLNLF</sequence>
<evidence type="ECO:0000313" key="2">
    <source>
        <dbReference type="EMBL" id="QKQ28275.1"/>
    </source>
</evidence>
<protein>
    <recommendedName>
        <fullName evidence="1">HD-GYP domain-containing protein</fullName>
    </recommendedName>
</protein>
<dbReference type="PROSITE" id="PS51832">
    <property type="entry name" value="HD_GYP"/>
    <property type="match status" value="1"/>
</dbReference>
<feature type="domain" description="HD-GYP" evidence="1">
    <location>
        <begin position="1"/>
        <end position="89"/>
    </location>
</feature>
<gene>
    <name evidence="2" type="ORF">HUE57_13595</name>
</gene>
<dbReference type="KEGG" id="rev:HUE57_13595"/>
<accession>A0A6N0I101</accession>
<dbReference type="SUPFAM" id="SSF109604">
    <property type="entry name" value="HD-domain/PDEase-like"/>
    <property type="match status" value="1"/>
</dbReference>
<reference evidence="2 3" key="1">
    <citation type="submission" date="2020-05" db="EMBL/GenBank/DDBJ databases">
        <title>Horizontal transmission and recombination maintain forever young bacterial symbiont genomes.</title>
        <authorList>
            <person name="Russell S.L."/>
            <person name="Pepper-Tunick E."/>
            <person name="Svedberg J."/>
            <person name="Byrne A."/>
            <person name="Ruelas Castillo J."/>
            <person name="Vollmers C."/>
            <person name="Beinart R.A."/>
            <person name="Corbett-Detig R."/>
        </authorList>
    </citation>
    <scope>NUCLEOTIDE SEQUENCE [LARGE SCALE GENOMIC DNA]</scope>
    <source>
        <strain evidence="2">Santa_Monica_outfall</strain>
    </source>
</reference>
<dbReference type="CDD" id="cd00077">
    <property type="entry name" value="HDc"/>
    <property type="match status" value="1"/>
</dbReference>
<dbReference type="Gene3D" id="1.10.3210.10">
    <property type="entry name" value="Hypothetical protein af1432"/>
    <property type="match status" value="1"/>
</dbReference>
<dbReference type="InterPro" id="IPR003607">
    <property type="entry name" value="HD/PDEase_dom"/>
</dbReference>
<dbReference type="EMBL" id="CP054491">
    <property type="protein sequence ID" value="QKQ28275.1"/>
    <property type="molecule type" value="Genomic_DNA"/>
</dbReference>
<dbReference type="PANTHER" id="PTHR45228">
    <property type="entry name" value="CYCLIC DI-GMP PHOSPHODIESTERASE TM_0186-RELATED"/>
    <property type="match status" value="1"/>
</dbReference>
<dbReference type="InterPro" id="IPR037522">
    <property type="entry name" value="HD_GYP_dom"/>
</dbReference>
<dbReference type="GO" id="GO:0008081">
    <property type="term" value="F:phosphoric diester hydrolase activity"/>
    <property type="evidence" value="ECO:0007669"/>
    <property type="project" value="UniProtKB-ARBA"/>
</dbReference>
<evidence type="ECO:0000259" key="1">
    <source>
        <dbReference type="PROSITE" id="PS51832"/>
    </source>
</evidence>
<proteinExistence type="predicted"/>
<name>A0A6N0I101_9GAMM</name>
<organism evidence="2 3">
    <name type="scientific">Candidatus Reidiella endopervernicosa</name>
    <dbReference type="NCBI Taxonomy" id="2738883"/>
    <lineage>
        <taxon>Bacteria</taxon>
        <taxon>Pseudomonadati</taxon>
        <taxon>Pseudomonadota</taxon>
        <taxon>Gammaproteobacteria</taxon>
        <taxon>Candidatus Reidiella</taxon>
    </lineage>
</organism>
<dbReference type="AlphaFoldDB" id="A0A6N0I101"/>
<evidence type="ECO:0000313" key="3">
    <source>
        <dbReference type="Proteomes" id="UP000509658"/>
    </source>
</evidence>